<dbReference type="Proteomes" id="UP000031532">
    <property type="component" value="Unassembled WGS sequence"/>
</dbReference>
<proteinExistence type="predicted"/>
<organism evidence="1 2">
    <name type="scientific">Scytonema millei VB511283</name>
    <dbReference type="NCBI Taxonomy" id="1245923"/>
    <lineage>
        <taxon>Bacteria</taxon>
        <taxon>Bacillati</taxon>
        <taxon>Cyanobacteriota</taxon>
        <taxon>Cyanophyceae</taxon>
        <taxon>Nostocales</taxon>
        <taxon>Scytonemataceae</taxon>
        <taxon>Scytonema</taxon>
    </lineage>
</organism>
<dbReference type="EMBL" id="JTJC03000006">
    <property type="protein sequence ID" value="NHC36888.1"/>
    <property type="molecule type" value="Genomic_DNA"/>
</dbReference>
<reference evidence="1 2" key="1">
    <citation type="journal article" date="2015" name="Genome Announc.">
        <title>Draft Genome Sequence of the Terrestrial Cyanobacterium Scytonema millei VB511283, Isolated from Eastern India.</title>
        <authorList>
            <person name="Sen D."/>
            <person name="Chandrababunaidu M.M."/>
            <person name="Singh D."/>
            <person name="Sanghi N."/>
            <person name="Ghorai A."/>
            <person name="Mishra G.P."/>
            <person name="Madduluri M."/>
            <person name="Adhikary S.P."/>
            <person name="Tripathy S."/>
        </authorList>
    </citation>
    <scope>NUCLEOTIDE SEQUENCE [LARGE SCALE GENOMIC DNA]</scope>
    <source>
        <strain evidence="1 2">VB511283</strain>
    </source>
</reference>
<name>A0A9X5E8S7_9CYAN</name>
<dbReference type="AlphaFoldDB" id="A0A9X5E8S7"/>
<dbReference type="OrthoDB" id="9903666at2"/>
<evidence type="ECO:0000313" key="2">
    <source>
        <dbReference type="Proteomes" id="UP000031532"/>
    </source>
</evidence>
<protein>
    <submittedName>
        <fullName evidence="1">Uncharacterized protein</fullName>
    </submittedName>
</protein>
<comment type="caution">
    <text evidence="1">The sequence shown here is derived from an EMBL/GenBank/DDBJ whole genome shotgun (WGS) entry which is preliminary data.</text>
</comment>
<gene>
    <name evidence="1" type="ORF">QH73_0019995</name>
</gene>
<accession>A0A9X5E8S7</accession>
<evidence type="ECO:0000313" key="1">
    <source>
        <dbReference type="EMBL" id="NHC36888.1"/>
    </source>
</evidence>
<sequence length="172" mass="20245">MRTGIKHQPNRFRSYQEIHSTVISQFKARDFIGAETLYFESIAYGISLAGEIACLGNIVVSVQKFIEILDGSGDNALVQTKWYSYNVFIRGQYNIFRYDNQDDGFLRPDHQDEHHKHIFDWKTGEELPNSPVWLGEDNWLTLGEVLQEVEDWYWQNREKLAKPDIYPELDLR</sequence>
<keyword evidence="2" id="KW-1185">Reference proteome</keyword>